<name>A0ABS7Q2Q3_9ACTN</name>
<dbReference type="RefSeq" id="WP_222961587.1">
    <property type="nucleotide sequence ID" value="NZ_JAINZZ010000006.1"/>
</dbReference>
<dbReference type="InterPro" id="IPR000792">
    <property type="entry name" value="Tscrpt_reg_LuxR_C"/>
</dbReference>
<comment type="caution">
    <text evidence="2">The sequence shown here is derived from an EMBL/GenBank/DDBJ whole genome shotgun (WGS) entry which is preliminary data.</text>
</comment>
<dbReference type="Proteomes" id="UP000778578">
    <property type="component" value="Unassembled WGS sequence"/>
</dbReference>
<sequence>MSGACRRVSVTVSGDAAQATELAAALVRHCREGDRSVAIRLLCTPRALDTPLVRHIVPRIVNCEVRVTEVELDEALVIDGRVAVVRPAQESDTRSRVMEDPAAARTLELLLACAWRGAVLLDDYERLGGHLNAELRQRVLERLYSGCTDADAAREMKVSLRTYRRHVAKIMRDLGVNSRFQAGVRAAEFNLLPECG</sequence>
<evidence type="ECO:0000259" key="1">
    <source>
        <dbReference type="SMART" id="SM00421"/>
    </source>
</evidence>
<feature type="domain" description="HTH luxR-type" evidence="1">
    <location>
        <begin position="137"/>
        <end position="186"/>
    </location>
</feature>
<evidence type="ECO:0000313" key="2">
    <source>
        <dbReference type="EMBL" id="MBY8877419.1"/>
    </source>
</evidence>
<dbReference type="SUPFAM" id="SSF46894">
    <property type="entry name" value="C-terminal effector domain of the bipartite response regulators"/>
    <property type="match status" value="1"/>
</dbReference>
<dbReference type="SMART" id="SM00421">
    <property type="entry name" value="HTH_LUXR"/>
    <property type="match status" value="1"/>
</dbReference>
<dbReference type="EMBL" id="JAINZZ010000006">
    <property type="protein sequence ID" value="MBY8877419.1"/>
    <property type="molecule type" value="Genomic_DNA"/>
</dbReference>
<keyword evidence="3" id="KW-1185">Reference proteome</keyword>
<gene>
    <name evidence="2" type="ORF">K7862_07155</name>
</gene>
<evidence type="ECO:0000313" key="3">
    <source>
        <dbReference type="Proteomes" id="UP000778578"/>
    </source>
</evidence>
<dbReference type="InterPro" id="IPR036388">
    <property type="entry name" value="WH-like_DNA-bd_sf"/>
</dbReference>
<protein>
    <submittedName>
        <fullName evidence="2">LuxR C-terminal-related transcriptional regulator</fullName>
    </submittedName>
</protein>
<dbReference type="InterPro" id="IPR016032">
    <property type="entry name" value="Sig_transdc_resp-reg_C-effctor"/>
</dbReference>
<organism evidence="2 3">
    <name type="scientific">Actinacidiphila acidipaludis</name>
    <dbReference type="NCBI Taxonomy" id="2873382"/>
    <lineage>
        <taxon>Bacteria</taxon>
        <taxon>Bacillati</taxon>
        <taxon>Actinomycetota</taxon>
        <taxon>Actinomycetes</taxon>
        <taxon>Kitasatosporales</taxon>
        <taxon>Streptomycetaceae</taxon>
        <taxon>Actinacidiphila</taxon>
    </lineage>
</organism>
<dbReference type="Pfam" id="PF00196">
    <property type="entry name" value="GerE"/>
    <property type="match status" value="1"/>
</dbReference>
<accession>A0ABS7Q2Q3</accession>
<dbReference type="Gene3D" id="1.10.10.10">
    <property type="entry name" value="Winged helix-like DNA-binding domain superfamily/Winged helix DNA-binding domain"/>
    <property type="match status" value="1"/>
</dbReference>
<reference evidence="2 3" key="1">
    <citation type="submission" date="2021-08" db="EMBL/GenBank/DDBJ databases">
        <title>WGS of actinomycetes from Thailand.</title>
        <authorList>
            <person name="Thawai C."/>
        </authorList>
    </citation>
    <scope>NUCLEOTIDE SEQUENCE [LARGE SCALE GENOMIC DNA]</scope>
    <source>
        <strain evidence="2 3">PLK6-54</strain>
    </source>
</reference>
<proteinExistence type="predicted"/>